<dbReference type="CDD" id="cd13999">
    <property type="entry name" value="STKc_MAP3K-like"/>
    <property type="match status" value="1"/>
</dbReference>
<protein>
    <recommendedName>
        <fullName evidence="3">Protein kinase domain-containing protein</fullName>
    </recommendedName>
</protein>
<dbReference type="InterPro" id="IPR008979">
    <property type="entry name" value="Galactose-bd-like_sf"/>
</dbReference>
<feature type="domain" description="Protein kinase" evidence="3">
    <location>
        <begin position="21"/>
        <end position="290"/>
    </location>
</feature>
<dbReference type="PANTHER" id="PTHR24348">
    <property type="entry name" value="SERINE/THREONINE-PROTEIN KINASE UNC-51-RELATED"/>
    <property type="match status" value="1"/>
</dbReference>
<dbReference type="Pfam" id="PF00069">
    <property type="entry name" value="Pkinase"/>
    <property type="match status" value="1"/>
</dbReference>
<dbReference type="Pfam" id="PF00754">
    <property type="entry name" value="F5_F8_type_C"/>
    <property type="match status" value="1"/>
</dbReference>
<accession>A0ABR2JPR3</accession>
<keyword evidence="1" id="KW-0675">Receptor</keyword>
<dbReference type="InterPro" id="IPR000719">
    <property type="entry name" value="Prot_kinase_dom"/>
</dbReference>
<gene>
    <name evidence="4" type="ORF">M9Y10_003358</name>
</gene>
<dbReference type="InterPro" id="IPR045269">
    <property type="entry name" value="Atg1-like"/>
</dbReference>
<dbReference type="InterPro" id="IPR011009">
    <property type="entry name" value="Kinase-like_dom_sf"/>
</dbReference>
<dbReference type="SUPFAM" id="SSF56112">
    <property type="entry name" value="Protein kinase-like (PK-like)"/>
    <property type="match status" value="1"/>
</dbReference>
<dbReference type="InterPro" id="IPR000421">
    <property type="entry name" value="FA58C"/>
</dbReference>
<name>A0ABR2JPR3_9EUKA</name>
<dbReference type="PROSITE" id="PS00108">
    <property type="entry name" value="PROTEIN_KINASE_ST"/>
    <property type="match status" value="1"/>
</dbReference>
<proteinExistence type="predicted"/>
<evidence type="ECO:0000313" key="5">
    <source>
        <dbReference type="Proteomes" id="UP001470230"/>
    </source>
</evidence>
<dbReference type="Gene3D" id="1.10.510.10">
    <property type="entry name" value="Transferase(Phosphotransferase) domain 1"/>
    <property type="match status" value="1"/>
</dbReference>
<dbReference type="EMBL" id="JAPFFF010000010">
    <property type="protein sequence ID" value="KAK8880674.1"/>
    <property type="molecule type" value="Genomic_DNA"/>
</dbReference>
<dbReference type="Proteomes" id="UP001470230">
    <property type="component" value="Unassembled WGS sequence"/>
</dbReference>
<organism evidence="4 5">
    <name type="scientific">Tritrichomonas musculus</name>
    <dbReference type="NCBI Taxonomy" id="1915356"/>
    <lineage>
        <taxon>Eukaryota</taxon>
        <taxon>Metamonada</taxon>
        <taxon>Parabasalia</taxon>
        <taxon>Tritrichomonadida</taxon>
        <taxon>Tritrichomonadidae</taxon>
        <taxon>Tritrichomonas</taxon>
    </lineage>
</organism>
<dbReference type="SMART" id="SM00220">
    <property type="entry name" value="S_TKc"/>
    <property type="match status" value="1"/>
</dbReference>
<evidence type="ECO:0000256" key="1">
    <source>
        <dbReference type="ARBA" id="ARBA00023170"/>
    </source>
</evidence>
<dbReference type="PANTHER" id="PTHR24348:SF68">
    <property type="entry name" value="SERINE_THREONINE-PROTEIN KINASE ATG1C"/>
    <property type="match status" value="1"/>
</dbReference>
<evidence type="ECO:0000313" key="4">
    <source>
        <dbReference type="EMBL" id="KAK8880674.1"/>
    </source>
</evidence>
<dbReference type="SUPFAM" id="SSF49785">
    <property type="entry name" value="Galactose-binding domain-like"/>
    <property type="match status" value="1"/>
</dbReference>
<sequence length="613" mass="71542">MTGILDRISIRQKFLINLDNFKVIKEISSGSFGHIYEVQDKKSKEKFAAKIIDAKDENEQSKKMINREIGIMIRLKHQTLVQFYGYALKDFDGNNNVTIIMNLAENSSLASLLQEFQKGRADISYDNTARQKILIGIARGMMYLHKNHIIHRDLKPDNILLDSNYQPLITDFGLSKIYENGRSQYQTQSYGTSIYMAPEVIQGTNYNGKADVYSFSIIMYEILTDTIPFPLFQNKKITLFQFNSKIVNEKYRPEFTSPIKESLKKLIIQCWSADPKDRPTFEEIFNKLAFNLEESVYDIFDDDNEYKYYLDGVDVDDVLCYAYDLIEDEHNCSSDNSVRELKKENEDAKKHLDDQDKLIKKLANENQKNAQKIQDQNDVIAGLSNDNKMLKKENEQIRKQLNDMLKRIEELETRLPGIEPPNSKPKPIKEEPEHKTKSKSKLKGELVFSPKNDSSFNGIMDYFINNADIEDKVEISSSSQANDNYPPSNVVIFNDKDKWFESDCMENNWIRFSFKANKIILTHYKIMSYYGNEDTHQPKSWVIEGSNNNKSWEEIDRQDDCSILNSAHVIHLFPISKEKHMEFKHIRMRLTGPNWWNDDFLKLNCFELYGKVI</sequence>
<keyword evidence="5" id="KW-1185">Reference proteome</keyword>
<evidence type="ECO:0000256" key="2">
    <source>
        <dbReference type="SAM" id="MobiDB-lite"/>
    </source>
</evidence>
<dbReference type="PROSITE" id="PS50011">
    <property type="entry name" value="PROTEIN_KINASE_DOM"/>
    <property type="match status" value="1"/>
</dbReference>
<feature type="region of interest" description="Disordered" evidence="2">
    <location>
        <begin position="412"/>
        <end position="441"/>
    </location>
</feature>
<dbReference type="Gene3D" id="2.60.120.260">
    <property type="entry name" value="Galactose-binding domain-like"/>
    <property type="match status" value="1"/>
</dbReference>
<reference evidence="4 5" key="1">
    <citation type="submission" date="2024-04" db="EMBL/GenBank/DDBJ databases">
        <title>Tritrichomonas musculus Genome.</title>
        <authorList>
            <person name="Alves-Ferreira E."/>
            <person name="Grigg M."/>
            <person name="Lorenzi H."/>
            <person name="Galac M."/>
        </authorList>
    </citation>
    <scope>NUCLEOTIDE SEQUENCE [LARGE SCALE GENOMIC DNA]</scope>
    <source>
        <strain evidence="4 5">EAF2021</strain>
    </source>
</reference>
<evidence type="ECO:0000259" key="3">
    <source>
        <dbReference type="PROSITE" id="PS50011"/>
    </source>
</evidence>
<comment type="caution">
    <text evidence="4">The sequence shown here is derived from an EMBL/GenBank/DDBJ whole genome shotgun (WGS) entry which is preliminary data.</text>
</comment>
<dbReference type="InterPro" id="IPR008271">
    <property type="entry name" value="Ser/Thr_kinase_AS"/>
</dbReference>